<dbReference type="AlphaFoldDB" id="A0A8C6QZJ9"/>
<organism evidence="2 3">
    <name type="scientific">Nannospalax galili</name>
    <name type="common">Northern Israeli blind subterranean mole rat</name>
    <name type="synonym">Spalax galili</name>
    <dbReference type="NCBI Taxonomy" id="1026970"/>
    <lineage>
        <taxon>Eukaryota</taxon>
        <taxon>Metazoa</taxon>
        <taxon>Chordata</taxon>
        <taxon>Craniata</taxon>
        <taxon>Vertebrata</taxon>
        <taxon>Euteleostomi</taxon>
        <taxon>Mammalia</taxon>
        <taxon>Eutheria</taxon>
        <taxon>Euarchontoglires</taxon>
        <taxon>Glires</taxon>
        <taxon>Rodentia</taxon>
        <taxon>Myomorpha</taxon>
        <taxon>Muroidea</taxon>
        <taxon>Spalacidae</taxon>
        <taxon>Spalacinae</taxon>
        <taxon>Nannospalax</taxon>
    </lineage>
</organism>
<reference evidence="2" key="1">
    <citation type="submission" date="2025-08" db="UniProtKB">
        <authorList>
            <consortium name="Ensembl"/>
        </authorList>
    </citation>
    <scope>IDENTIFICATION</scope>
</reference>
<sequence>MAAAAYVDHFAAECLVSMSSRAVVHGPREGPEPRPEALLPRPGRRAGRTPQPRVERARPRGGIGARAGPRGERRTRPETKGSAGPESRGPRVPAEEAQVPLCGLRESLREILAPQGAPENSHRSVGQPGRRESAD</sequence>
<keyword evidence="3" id="KW-1185">Reference proteome</keyword>
<evidence type="ECO:0000256" key="1">
    <source>
        <dbReference type="SAM" id="MobiDB-lite"/>
    </source>
</evidence>
<reference evidence="2" key="2">
    <citation type="submission" date="2025-09" db="UniProtKB">
        <authorList>
            <consortium name="Ensembl"/>
        </authorList>
    </citation>
    <scope>IDENTIFICATION</scope>
</reference>
<feature type="region of interest" description="Disordered" evidence="1">
    <location>
        <begin position="23"/>
        <end position="135"/>
    </location>
</feature>
<feature type="compositionally biased region" description="Basic and acidic residues" evidence="1">
    <location>
        <begin position="69"/>
        <end position="79"/>
    </location>
</feature>
<feature type="compositionally biased region" description="Basic and acidic residues" evidence="1">
    <location>
        <begin position="26"/>
        <end position="35"/>
    </location>
</feature>
<evidence type="ECO:0000313" key="2">
    <source>
        <dbReference type="Ensembl" id="ENSNGAP00000011059.1"/>
    </source>
</evidence>
<dbReference type="Proteomes" id="UP000694381">
    <property type="component" value="Unassembled WGS sequence"/>
</dbReference>
<evidence type="ECO:0000313" key="3">
    <source>
        <dbReference type="Proteomes" id="UP000694381"/>
    </source>
</evidence>
<proteinExistence type="predicted"/>
<dbReference type="GeneTree" id="ENSGT00980000199886"/>
<accession>A0A8C6QZJ9</accession>
<name>A0A8C6QZJ9_NANGA</name>
<dbReference type="Ensembl" id="ENSNGAT00000016602.1">
    <property type="protein sequence ID" value="ENSNGAP00000011059.1"/>
    <property type="gene ID" value="ENSNGAG00000013319.1"/>
</dbReference>
<protein>
    <submittedName>
        <fullName evidence="2">Uncharacterized protein</fullName>
    </submittedName>
</protein>